<dbReference type="GO" id="GO:0006891">
    <property type="term" value="P:intra-Golgi vesicle-mediated transport"/>
    <property type="evidence" value="ECO:0007669"/>
    <property type="project" value="TreeGrafter"/>
</dbReference>
<gene>
    <name evidence="14" type="ORF">NLJ89_g5098</name>
</gene>
<keyword evidence="7 12" id="KW-0653">Protein transport</keyword>
<proteinExistence type="inferred from homology"/>
<evidence type="ECO:0000256" key="9">
    <source>
        <dbReference type="ARBA" id="ARBA00023136"/>
    </source>
</evidence>
<evidence type="ECO:0000256" key="1">
    <source>
        <dbReference type="ARBA" id="ARBA00004255"/>
    </source>
</evidence>
<dbReference type="GO" id="GO:0000139">
    <property type="term" value="C:Golgi membrane"/>
    <property type="evidence" value="ECO:0007669"/>
    <property type="project" value="UniProtKB-SubCell"/>
</dbReference>
<dbReference type="InterPro" id="IPR011012">
    <property type="entry name" value="Longin-like_dom_sf"/>
</dbReference>
<dbReference type="PANTHER" id="PTHR11043">
    <property type="entry name" value="ZETA-COAT PROTEIN"/>
    <property type="match status" value="1"/>
</dbReference>
<dbReference type="EMBL" id="JANKHO010000459">
    <property type="protein sequence ID" value="KAJ3509666.1"/>
    <property type="molecule type" value="Genomic_DNA"/>
</dbReference>
<comment type="function">
    <text evidence="11">The coatomer is a cytosolic protein complex that binds to dilysine motifs and reversibly associates with Golgi non-clathrin-coated vesicles, which further mediate biosynthetic protein transport from the ER, via the Golgi up to the trans Golgi network. Coatomer complex is required for budding from Golgi membranes, and is essential for the retrograde Golgi-to-ER transport of dilysine-tagged proteins. The zeta subunit may be involved in regulating the coat assembly and, hence, the rate of biosynthetic protein transport due to its association-dissociation properties with the coatomer complex.</text>
</comment>
<evidence type="ECO:0000256" key="8">
    <source>
        <dbReference type="ARBA" id="ARBA00023034"/>
    </source>
</evidence>
<evidence type="ECO:0000256" key="11">
    <source>
        <dbReference type="ARBA" id="ARBA00045555"/>
    </source>
</evidence>
<dbReference type="Gene3D" id="3.30.450.60">
    <property type="match status" value="1"/>
</dbReference>
<keyword evidence="15" id="KW-1185">Reference proteome</keyword>
<dbReference type="FunFam" id="3.30.450.60:FF:000013">
    <property type="entry name" value="Coatomer subunit zeta"/>
    <property type="match status" value="1"/>
</dbReference>
<dbReference type="Proteomes" id="UP001148786">
    <property type="component" value="Unassembled WGS sequence"/>
</dbReference>
<comment type="similarity">
    <text evidence="2 12">Belongs to the adaptor complexes small subunit family.</text>
</comment>
<keyword evidence="8 12" id="KW-0333">Golgi apparatus</keyword>
<comment type="subunit">
    <text evidence="3 12">Oligomeric complex that consists of at least the alpha, beta, beta', gamma, delta, epsilon and zeta subunits.</text>
</comment>
<keyword evidence="4 12" id="KW-0813">Transport</keyword>
<keyword evidence="10 12" id="KW-0968">Cytoplasmic vesicle</keyword>
<comment type="subcellular location">
    <subcellularLocation>
        <location evidence="12">Cytoplasm</location>
    </subcellularLocation>
    <subcellularLocation>
        <location evidence="1 12">Golgi apparatus membrane</location>
        <topology evidence="1 12">Peripheral membrane protein</topology>
        <orientation evidence="1 12">Cytoplasmic side</orientation>
    </subcellularLocation>
    <subcellularLocation>
        <location evidence="12">Cytoplasmic vesicle</location>
        <location evidence="12">COPI-coated vesicle membrane</location>
        <topology evidence="12">Peripheral membrane protein</topology>
        <orientation evidence="12">Cytoplasmic side</orientation>
    </subcellularLocation>
</comment>
<dbReference type="Pfam" id="PF01217">
    <property type="entry name" value="Clat_adaptor_s"/>
    <property type="match status" value="1"/>
</dbReference>
<evidence type="ECO:0000313" key="14">
    <source>
        <dbReference type="EMBL" id="KAJ3509666.1"/>
    </source>
</evidence>
<comment type="caution">
    <text evidence="14">The sequence shown here is derived from an EMBL/GenBank/DDBJ whole genome shotgun (WGS) entry which is preliminary data.</text>
</comment>
<dbReference type="CDD" id="cd14829">
    <property type="entry name" value="Zeta-COP"/>
    <property type="match status" value="1"/>
</dbReference>
<dbReference type="PANTHER" id="PTHR11043:SF0">
    <property type="entry name" value="COATOMER SUBUNIT ZETA"/>
    <property type="match status" value="1"/>
</dbReference>
<dbReference type="SUPFAM" id="SSF64356">
    <property type="entry name" value="SNARE-like"/>
    <property type="match status" value="1"/>
</dbReference>
<keyword evidence="9 12" id="KW-0472">Membrane</keyword>
<sequence length="214" mass="24161">MALNQAKSKLRQPYTVHVPPPTCPRYVLAMNLSLYSVQAFVVLDAEGNRVLAKYYRPKAHPQGESKELLSLKEQKAFEKGLWQKTKKAGGDIILYDHHLVVYKHSLDLILYFIAGSMENEIMLYSALTSLTDALTMLLRNSLEKRGVLENLDLVLLCLDETIDDGIIVDTDAAAIASRVSRPRPDTTEIVINEQTIMNAYQTVKEKMQQRIGQL</sequence>
<dbReference type="AlphaFoldDB" id="A0A9W8MVX4"/>
<evidence type="ECO:0000256" key="7">
    <source>
        <dbReference type="ARBA" id="ARBA00022927"/>
    </source>
</evidence>
<dbReference type="OrthoDB" id="10249988at2759"/>
<reference evidence="14" key="1">
    <citation type="submission" date="2022-07" db="EMBL/GenBank/DDBJ databases">
        <title>Genome Sequence of Agrocybe chaxingu.</title>
        <authorList>
            <person name="Buettner E."/>
        </authorList>
    </citation>
    <scope>NUCLEOTIDE SEQUENCE</scope>
    <source>
        <strain evidence="14">MP-N11</strain>
    </source>
</reference>
<organism evidence="14 15">
    <name type="scientific">Agrocybe chaxingu</name>
    <dbReference type="NCBI Taxonomy" id="84603"/>
    <lineage>
        <taxon>Eukaryota</taxon>
        <taxon>Fungi</taxon>
        <taxon>Dikarya</taxon>
        <taxon>Basidiomycota</taxon>
        <taxon>Agaricomycotina</taxon>
        <taxon>Agaricomycetes</taxon>
        <taxon>Agaricomycetidae</taxon>
        <taxon>Agaricales</taxon>
        <taxon>Agaricineae</taxon>
        <taxon>Strophariaceae</taxon>
        <taxon>Agrocybe</taxon>
    </lineage>
</organism>
<feature type="domain" description="AP complex mu/sigma subunit" evidence="13">
    <location>
        <begin position="37"/>
        <end position="180"/>
    </location>
</feature>
<dbReference type="GO" id="GO:0006886">
    <property type="term" value="P:intracellular protein transport"/>
    <property type="evidence" value="ECO:0007669"/>
    <property type="project" value="TreeGrafter"/>
</dbReference>
<protein>
    <recommendedName>
        <fullName evidence="12">Coatomer subunit zeta</fullName>
    </recommendedName>
</protein>
<name>A0A9W8MVX4_9AGAR</name>
<keyword evidence="5 12" id="KW-0963">Cytoplasm</keyword>
<evidence type="ECO:0000313" key="15">
    <source>
        <dbReference type="Proteomes" id="UP001148786"/>
    </source>
</evidence>
<evidence type="ECO:0000256" key="12">
    <source>
        <dbReference type="RuleBase" id="RU366053"/>
    </source>
</evidence>
<dbReference type="InterPro" id="IPR022775">
    <property type="entry name" value="AP_mu_sigma_su"/>
</dbReference>
<dbReference type="GO" id="GO:0006890">
    <property type="term" value="P:retrograde vesicle-mediated transport, Golgi to endoplasmic reticulum"/>
    <property type="evidence" value="ECO:0007669"/>
    <property type="project" value="UniProtKB-UniRule"/>
</dbReference>
<evidence type="ECO:0000256" key="5">
    <source>
        <dbReference type="ARBA" id="ARBA00022490"/>
    </source>
</evidence>
<dbReference type="GO" id="GO:0030126">
    <property type="term" value="C:COPI vesicle coat"/>
    <property type="evidence" value="ECO:0007669"/>
    <property type="project" value="UniProtKB-UniRule"/>
</dbReference>
<evidence type="ECO:0000256" key="2">
    <source>
        <dbReference type="ARBA" id="ARBA00006972"/>
    </source>
</evidence>
<accession>A0A9W8MVX4</accession>
<evidence type="ECO:0000256" key="10">
    <source>
        <dbReference type="ARBA" id="ARBA00023329"/>
    </source>
</evidence>
<evidence type="ECO:0000259" key="13">
    <source>
        <dbReference type="Pfam" id="PF01217"/>
    </source>
</evidence>
<evidence type="ECO:0000256" key="3">
    <source>
        <dbReference type="ARBA" id="ARBA00011775"/>
    </source>
</evidence>
<dbReference type="InterPro" id="IPR039652">
    <property type="entry name" value="Coatomer_zeta"/>
</dbReference>
<evidence type="ECO:0000256" key="4">
    <source>
        <dbReference type="ARBA" id="ARBA00022448"/>
    </source>
</evidence>
<keyword evidence="6 12" id="KW-0931">ER-Golgi transport</keyword>
<evidence type="ECO:0000256" key="6">
    <source>
        <dbReference type="ARBA" id="ARBA00022892"/>
    </source>
</evidence>